<organism evidence="2 3">
    <name type="scientific">Niveomyces insectorum RCEF 264</name>
    <dbReference type="NCBI Taxonomy" id="1081102"/>
    <lineage>
        <taxon>Eukaryota</taxon>
        <taxon>Fungi</taxon>
        <taxon>Dikarya</taxon>
        <taxon>Ascomycota</taxon>
        <taxon>Pezizomycotina</taxon>
        <taxon>Sordariomycetes</taxon>
        <taxon>Hypocreomycetidae</taxon>
        <taxon>Hypocreales</taxon>
        <taxon>Cordycipitaceae</taxon>
        <taxon>Niveomyces</taxon>
    </lineage>
</organism>
<dbReference type="EMBL" id="AZHD01000009">
    <property type="protein sequence ID" value="OAA60468.1"/>
    <property type="molecule type" value="Genomic_DNA"/>
</dbReference>
<evidence type="ECO:0000256" key="1">
    <source>
        <dbReference type="SAM" id="MobiDB-lite"/>
    </source>
</evidence>
<proteinExistence type="predicted"/>
<feature type="region of interest" description="Disordered" evidence="1">
    <location>
        <begin position="1"/>
        <end position="41"/>
    </location>
</feature>
<dbReference type="AlphaFoldDB" id="A0A167TCW2"/>
<feature type="compositionally biased region" description="Acidic residues" evidence="1">
    <location>
        <begin position="200"/>
        <end position="212"/>
    </location>
</feature>
<dbReference type="Proteomes" id="UP000076874">
    <property type="component" value="Unassembled WGS sequence"/>
</dbReference>
<feature type="compositionally biased region" description="Gly residues" evidence="1">
    <location>
        <begin position="26"/>
        <end position="36"/>
    </location>
</feature>
<evidence type="ECO:0000313" key="3">
    <source>
        <dbReference type="Proteomes" id="UP000076874"/>
    </source>
</evidence>
<sequence length="241" mass="27150">MPKTAKVRKDRSSVHRKDTKKTHSGSGNGSGAGGSGHRSSRTWTKDIEKKSGYISIACALYIPAEGTKYHWALVFYSDNRKSWYICQVFQEGDEFYRASNSADPTASSRLTHLVYFGMVKEHKDTWKNMIALENSVTIPSISTNTDCQNFVLDLWRLLCDSGYIDEDVWQYGVNAVSPFYGDVIDRSQQQQEPKSAEFIDPADDEDDDDEADYSQQGTTQGYSHASDEGGYWAADGNWHSY</sequence>
<reference evidence="2 3" key="1">
    <citation type="journal article" date="2016" name="Genome Biol. Evol.">
        <title>Divergent and convergent evolution of fungal pathogenicity.</title>
        <authorList>
            <person name="Shang Y."/>
            <person name="Xiao G."/>
            <person name="Zheng P."/>
            <person name="Cen K."/>
            <person name="Zhan S."/>
            <person name="Wang C."/>
        </authorList>
    </citation>
    <scope>NUCLEOTIDE SEQUENCE [LARGE SCALE GENOMIC DNA]</scope>
    <source>
        <strain evidence="2 3">RCEF 264</strain>
    </source>
</reference>
<feature type="region of interest" description="Disordered" evidence="1">
    <location>
        <begin position="186"/>
        <end position="229"/>
    </location>
</feature>
<accession>A0A167TCW2</accession>
<comment type="caution">
    <text evidence="2">The sequence shown here is derived from an EMBL/GenBank/DDBJ whole genome shotgun (WGS) entry which is preliminary data.</text>
</comment>
<dbReference type="OrthoDB" id="5106006at2759"/>
<evidence type="ECO:0000313" key="2">
    <source>
        <dbReference type="EMBL" id="OAA60468.1"/>
    </source>
</evidence>
<protein>
    <submittedName>
        <fullName evidence="2">Uncharacterized protein</fullName>
    </submittedName>
</protein>
<keyword evidence="3" id="KW-1185">Reference proteome</keyword>
<name>A0A167TCW2_9HYPO</name>
<gene>
    <name evidence="2" type="ORF">SPI_05592</name>
</gene>
<feature type="compositionally biased region" description="Polar residues" evidence="1">
    <location>
        <begin position="213"/>
        <end position="223"/>
    </location>
</feature>